<dbReference type="GO" id="GO:0005886">
    <property type="term" value="C:plasma membrane"/>
    <property type="evidence" value="ECO:0007669"/>
    <property type="project" value="UniProtKB-SubCell"/>
</dbReference>
<evidence type="ECO:0000313" key="5">
    <source>
        <dbReference type="EMBL" id="QLL73249.1"/>
    </source>
</evidence>
<keyword evidence="2 4" id="KW-1003">Cell membrane</keyword>
<comment type="similarity">
    <text evidence="4">Belongs to the GtfB family.</text>
</comment>
<organism evidence="5 6">
    <name type="scientific">Lactobacillus crispatus</name>
    <dbReference type="NCBI Taxonomy" id="47770"/>
    <lineage>
        <taxon>Bacteria</taxon>
        <taxon>Bacillati</taxon>
        <taxon>Bacillota</taxon>
        <taxon>Bacilli</taxon>
        <taxon>Lactobacillales</taxon>
        <taxon>Lactobacillaceae</taxon>
        <taxon>Lactobacillus</taxon>
    </lineage>
</organism>
<dbReference type="GO" id="GO:0017122">
    <property type="term" value="C:protein N-acetylglucosaminyltransferase complex"/>
    <property type="evidence" value="ECO:0007669"/>
    <property type="project" value="UniProtKB-UniRule"/>
</dbReference>
<dbReference type="GO" id="GO:0031647">
    <property type="term" value="P:regulation of protein stability"/>
    <property type="evidence" value="ECO:0007669"/>
    <property type="project" value="UniProtKB-UniRule"/>
</dbReference>
<comment type="function">
    <text evidence="4">Required for polymorphic O-glycosylation of the serine-rich repeat protein in this bacteria. A stabilizing protein that is part of the accessory SecA2/SecY2 system specifically required to export serine-rich repeat cell wall proteins usually encoded upstream in the same operon. The GtfA-GtfB complex adds GlcNAc from UDP-GlcNAc to the substrate protein, attaching the first sugar residue. Stabilizes the glycosylation activity of GtfA. Has no N-acetylglucosaminyl transferase activity on its own.</text>
</comment>
<evidence type="ECO:0000256" key="4">
    <source>
        <dbReference type="HAMAP-Rule" id="MF_01473"/>
    </source>
</evidence>
<protein>
    <recommendedName>
        <fullName evidence="4">UDP-N-acetylglucosamine--peptide N-acetylglucosaminyltransferase stabilizing protein GtfB</fullName>
    </recommendedName>
    <alternativeName>
        <fullName evidence="4">Glycosyltransferase stabilizing protein GtfB</fullName>
    </alternativeName>
</protein>
<dbReference type="Proteomes" id="UP000510660">
    <property type="component" value="Chromosome"/>
</dbReference>
<evidence type="ECO:0000313" key="6">
    <source>
        <dbReference type="Proteomes" id="UP000510660"/>
    </source>
</evidence>
<keyword evidence="3 4" id="KW-0472">Membrane</keyword>
<comment type="subunit">
    <text evidence="4">Forms a heterotetramer with 2 subunits each of GtfA and GtfB. Part of the accessory SecA2/SecY2 protein translocation apparatus.</text>
</comment>
<dbReference type="NCBIfam" id="TIGR02919">
    <property type="entry name" value="accessory Sec system glycosylation chaperone GtfB"/>
    <property type="match status" value="1"/>
</dbReference>
<accession>A0A7H9E6L8</accession>
<name>A0A7H9E6L8_9LACO</name>
<dbReference type="HAMAP" id="MF_01473">
    <property type="entry name" value="GtfB"/>
    <property type="match status" value="1"/>
</dbReference>
<sequence length="450" mass="52470">MLNLFENFDTDTVDLIRSQNYADLKIPTVVVHDDGFLPDDIDSPIKYYCDFSSKGKPLYFDKLPLPKFWRITADANKGEVFDLDKKRAEIHFVNTDNSRQIKEVQWLDNEGEISWVNHYNSKGDLFAQTYYNNKQAVLRKYYDRGGNEVMTYHLVSGDIFLNYQGKKKHFAGLVDFVVDYLQERKYQLDNIFYNSLNVPFFVSLKLPDNGIDTLFWHEVTGDQLPGNMQYLMKNDTRTKHIIFQKYDEWQKWKSILRSNDDNVKFDYLGMIYPHPRSNKLRANALIMTNSDNIEKLTELVTAMPEIHFNIAAVTLMSDKLMAFDKYKNVELYPSVTQRKVNELITSCDIYLDINHGSEILDSVRAAFEQNMLIIGFKDTLHNQQYISDDNVFKNSDIVGVRDRVVSALSNIKGMKELVDAQRQQAGDMSIESYKKTFGVLKNERIKEQSR</sequence>
<comment type="subcellular location">
    <subcellularLocation>
        <location evidence="4">Cell membrane</location>
        <topology evidence="4">Peripheral membrane protein</topology>
    </subcellularLocation>
</comment>
<gene>
    <name evidence="4 5" type="primary">gtfB</name>
    <name evidence="5" type="ORF">GTO85_01915</name>
</gene>
<reference evidence="5 6" key="1">
    <citation type="submission" date="2020-01" db="EMBL/GenBank/DDBJ databases">
        <title>Complete and circular genome sequences of six lactobacillus isolates from horses.</title>
        <authorList>
            <person name="Hassan H.M."/>
        </authorList>
    </citation>
    <scope>NUCLEOTIDE SEQUENCE [LARGE SCALE GENOMIC DNA]</scope>
    <source>
        <strain evidence="5 6">1D</strain>
    </source>
</reference>
<evidence type="ECO:0000256" key="2">
    <source>
        <dbReference type="ARBA" id="ARBA00022475"/>
    </source>
</evidence>
<comment type="pathway">
    <text evidence="1 4">Protein modification; protein glycosylation.</text>
</comment>
<proteinExistence type="inferred from homology"/>
<dbReference type="AlphaFoldDB" id="A0A7H9E6L8"/>
<evidence type="ECO:0000256" key="3">
    <source>
        <dbReference type="ARBA" id="ARBA00023136"/>
    </source>
</evidence>
<dbReference type="RefSeq" id="WP_180861508.1">
    <property type="nucleotide sequence ID" value="NZ_CP047415.1"/>
</dbReference>
<evidence type="ECO:0000256" key="1">
    <source>
        <dbReference type="ARBA" id="ARBA00004922"/>
    </source>
</evidence>
<dbReference type="UniPathway" id="UPA00378"/>
<dbReference type="InterPro" id="IPR014268">
    <property type="entry name" value="GtfB"/>
</dbReference>
<dbReference type="EMBL" id="CP047415">
    <property type="protein sequence ID" value="QLL73249.1"/>
    <property type="molecule type" value="Genomic_DNA"/>
</dbReference>